<dbReference type="InterPro" id="IPR005325">
    <property type="entry name" value="DUF308_memb"/>
</dbReference>
<accession>A0ABW8UDX1</accession>
<feature type="transmembrane region" description="Helical" evidence="1">
    <location>
        <begin position="62"/>
        <end position="83"/>
    </location>
</feature>
<proteinExistence type="predicted"/>
<reference evidence="2 3" key="1">
    <citation type="submission" date="2024-08" db="EMBL/GenBank/DDBJ databases">
        <authorList>
            <person name="Arias E."/>
        </authorList>
    </citation>
    <scope>NUCLEOTIDE SEQUENCE [LARGE SCALE GENOMIC DNA]</scope>
    <source>
        <strain evidence="2 3">FAM 25317</strain>
    </source>
</reference>
<keyword evidence="1" id="KW-0472">Membrane</keyword>
<keyword evidence="1" id="KW-1133">Transmembrane helix</keyword>
<dbReference type="EMBL" id="JBGQPK010000027">
    <property type="protein sequence ID" value="MFL2029475.1"/>
    <property type="molecule type" value="Genomic_DNA"/>
</dbReference>
<feature type="transmembrane region" description="Helical" evidence="1">
    <location>
        <begin position="119"/>
        <end position="139"/>
    </location>
</feature>
<dbReference type="PANTHER" id="PTHR34989:SF1">
    <property type="entry name" value="PROTEIN HDED"/>
    <property type="match status" value="1"/>
</dbReference>
<organism evidence="2 3">
    <name type="scientific">Loigolactobacillus zhaoyuanensis</name>
    <dbReference type="NCBI Taxonomy" id="2486017"/>
    <lineage>
        <taxon>Bacteria</taxon>
        <taxon>Bacillati</taxon>
        <taxon>Bacillota</taxon>
        <taxon>Bacilli</taxon>
        <taxon>Lactobacillales</taxon>
        <taxon>Lactobacillaceae</taxon>
        <taxon>Loigolactobacillus</taxon>
    </lineage>
</organism>
<keyword evidence="1" id="KW-0812">Transmembrane</keyword>
<evidence type="ECO:0000313" key="3">
    <source>
        <dbReference type="Proteomes" id="UP001625389"/>
    </source>
</evidence>
<feature type="transmembrane region" description="Helical" evidence="1">
    <location>
        <begin position="32"/>
        <end position="50"/>
    </location>
</feature>
<feature type="transmembrane region" description="Helical" evidence="1">
    <location>
        <begin position="7"/>
        <end position="26"/>
    </location>
</feature>
<evidence type="ECO:0000256" key="1">
    <source>
        <dbReference type="SAM" id="Phobius"/>
    </source>
</evidence>
<sequence>MQTLQRYTWLRALVYFIFGAVILLFPHPVFSFSVYAISLYLLLSGCFNLINGRRVQQQNRSYILPVFSGVFKIIAALFVLIFARVLVSILPVFLGILLLIYGIFKLIRARDQRQFVNVTPWSGFIYSILIILIGGFLLINPFRSVLLGFQIFGVGLIVMSIGEIVAWWQARRH</sequence>
<keyword evidence="3" id="KW-1185">Reference proteome</keyword>
<dbReference type="Proteomes" id="UP001625389">
    <property type="component" value="Unassembled WGS sequence"/>
</dbReference>
<dbReference type="PANTHER" id="PTHR34989">
    <property type="entry name" value="PROTEIN HDED"/>
    <property type="match status" value="1"/>
</dbReference>
<evidence type="ECO:0000313" key="2">
    <source>
        <dbReference type="EMBL" id="MFL2029475.1"/>
    </source>
</evidence>
<dbReference type="Pfam" id="PF03729">
    <property type="entry name" value="DUF308"/>
    <property type="match status" value="2"/>
</dbReference>
<name>A0ABW8UDX1_9LACO</name>
<dbReference type="InterPro" id="IPR052712">
    <property type="entry name" value="Acid_resist_chaperone_HdeD"/>
</dbReference>
<protein>
    <submittedName>
        <fullName evidence="2">HdeD family acid-resistance protein</fullName>
    </submittedName>
</protein>
<comment type="caution">
    <text evidence="2">The sequence shown here is derived from an EMBL/GenBank/DDBJ whole genome shotgun (WGS) entry which is preliminary data.</text>
</comment>
<dbReference type="RefSeq" id="WP_407137436.1">
    <property type="nucleotide sequence ID" value="NZ_JBGQPK010000027.1"/>
</dbReference>
<feature type="transmembrane region" description="Helical" evidence="1">
    <location>
        <begin position="145"/>
        <end position="168"/>
    </location>
</feature>
<gene>
    <name evidence="2" type="ORF">ACEN34_07580</name>
</gene>
<feature type="transmembrane region" description="Helical" evidence="1">
    <location>
        <begin position="89"/>
        <end position="107"/>
    </location>
</feature>